<dbReference type="Proteomes" id="UP000255230">
    <property type="component" value="Unassembled WGS sequence"/>
</dbReference>
<feature type="transmembrane region" description="Helical" evidence="8">
    <location>
        <begin position="336"/>
        <end position="355"/>
    </location>
</feature>
<feature type="transmembrane region" description="Helical" evidence="8">
    <location>
        <begin position="261"/>
        <end position="285"/>
    </location>
</feature>
<dbReference type="SUPFAM" id="SSF50182">
    <property type="entry name" value="Sm-like ribonucleoproteins"/>
    <property type="match status" value="1"/>
</dbReference>
<evidence type="ECO:0000256" key="4">
    <source>
        <dbReference type="ARBA" id="ARBA00022692"/>
    </source>
</evidence>
<keyword evidence="10" id="KW-1185">Reference proteome</keyword>
<dbReference type="InterPro" id="IPR023408">
    <property type="entry name" value="MscS_beta-dom_sf"/>
</dbReference>
<dbReference type="Pfam" id="PF00924">
    <property type="entry name" value="MS_channel_2nd"/>
    <property type="match status" value="1"/>
</dbReference>
<evidence type="ECO:0000256" key="8">
    <source>
        <dbReference type="SAM" id="Phobius"/>
    </source>
</evidence>
<dbReference type="PANTHER" id="PTHR30566:SF5">
    <property type="entry name" value="MECHANOSENSITIVE ION CHANNEL PROTEIN 1, MITOCHONDRIAL-RELATED"/>
    <property type="match status" value="1"/>
</dbReference>
<evidence type="ECO:0000256" key="5">
    <source>
        <dbReference type="ARBA" id="ARBA00022989"/>
    </source>
</evidence>
<dbReference type="EMBL" id="UGPY01000001">
    <property type="protein sequence ID" value="STY97169.1"/>
    <property type="molecule type" value="Genomic_DNA"/>
</dbReference>
<dbReference type="PANTHER" id="PTHR30566">
    <property type="entry name" value="YNAI-RELATED MECHANOSENSITIVE ION CHANNEL"/>
    <property type="match status" value="1"/>
</dbReference>
<dbReference type="Gene3D" id="2.30.30.60">
    <property type="match status" value="1"/>
</dbReference>
<evidence type="ECO:0000313" key="9">
    <source>
        <dbReference type="EMBL" id="STY97169.1"/>
    </source>
</evidence>
<dbReference type="SUPFAM" id="SSF82861">
    <property type="entry name" value="Mechanosensitive channel protein MscS (YggB), transmembrane region"/>
    <property type="match status" value="1"/>
</dbReference>
<name>A0A1B8PU95_FAUOS</name>
<dbReference type="GO" id="GO:0008381">
    <property type="term" value="F:mechanosensitive monoatomic ion channel activity"/>
    <property type="evidence" value="ECO:0007669"/>
    <property type="project" value="UniProtKB-ARBA"/>
</dbReference>
<proteinExistence type="inferred from homology"/>
<keyword evidence="6 8" id="KW-0472">Membrane</keyword>
<keyword evidence="4 8" id="KW-0812">Transmembrane</keyword>
<dbReference type="PROSITE" id="PS01246">
    <property type="entry name" value="UPF0003"/>
    <property type="match status" value="1"/>
</dbReference>
<accession>A0A1B8PU95</accession>
<feature type="transmembrane region" description="Helical" evidence="8">
    <location>
        <begin position="215"/>
        <end position="240"/>
    </location>
</feature>
<evidence type="ECO:0000256" key="3">
    <source>
        <dbReference type="ARBA" id="ARBA00022475"/>
    </source>
</evidence>
<evidence type="ECO:0000256" key="6">
    <source>
        <dbReference type="ARBA" id="ARBA00023136"/>
    </source>
</evidence>
<evidence type="ECO:0000313" key="10">
    <source>
        <dbReference type="Proteomes" id="UP000255230"/>
    </source>
</evidence>
<evidence type="ECO:0000256" key="1">
    <source>
        <dbReference type="ARBA" id="ARBA00004651"/>
    </source>
</evidence>
<feature type="transmembrane region" description="Helical" evidence="8">
    <location>
        <begin position="297"/>
        <end position="315"/>
    </location>
</feature>
<dbReference type="InterPro" id="IPR011014">
    <property type="entry name" value="MscS_channel_TM-2"/>
</dbReference>
<comment type="similarity">
    <text evidence="2">Belongs to the MscS (TC 1.A.23) family.</text>
</comment>
<dbReference type="RefSeq" id="WP_065252151.1">
    <property type="nucleotide sequence ID" value="NZ_CBCRZU010000012.1"/>
</dbReference>
<dbReference type="AlphaFoldDB" id="A0A1B8PU95"/>
<reference evidence="9 10" key="1">
    <citation type="submission" date="2018-06" db="EMBL/GenBank/DDBJ databases">
        <authorList>
            <consortium name="Pathogen Informatics"/>
            <person name="Doyle S."/>
        </authorList>
    </citation>
    <scope>NUCLEOTIDE SEQUENCE [LARGE SCALE GENOMIC DNA]</scope>
    <source>
        <strain evidence="9 10">NCTC10465</strain>
    </source>
</reference>
<dbReference type="GO" id="GO:0005886">
    <property type="term" value="C:plasma membrane"/>
    <property type="evidence" value="ECO:0007669"/>
    <property type="project" value="UniProtKB-SubCell"/>
</dbReference>
<dbReference type="Pfam" id="PF21088">
    <property type="entry name" value="MS_channel_1st"/>
    <property type="match status" value="1"/>
</dbReference>
<sequence length="587" mass="64576">MQLSKSLNQCQHHADATSLYRRCFMMALFALLMVITSVKPTAAWAADSSKSASSASGTATPQDTFGRDTPRGSMQGFIEALAKSDWMLASRYVDLSSTKNPSATLESLKSALDSGGRINEQLQISNEPTGNLDDKLAPNLDKVGEINNPTADKKSIDILMQRVKQSNGTYIWLISQQTLREVASLSQVTQPTLVEKYIPKQWIEKDIKGYSLGHIGAVIALMIATYLACLLISQILYMIITRIYLATHPDKEKQFPIDGRVVVPAAMVLTAVIIKEAMILVGINLVVRNMASSLADILSWVSMVWLILRILDLIFKRAENHASNNHHPERLSVLNLLRKVVKLILIAVATIVILGNLGYDLTTGIAALGIGGVALALGAQKTIENLVGSVSVVADQPVNVGDYCRFGTQEGTVEDIGIRSTRLRTTDRTVVTIPNGNFSSMSIENVSQRDMFHFSQVFYISRDSEISELKEFIEQTQIYITNHPDTNSVWNQVRISGTQQDAYLVEVRCYLNVKGAMDFNQKQTDMILKIAGMMQEVGLKNALPTSRVMMGKPIDVTHSNFANTVPGKDKVVASEKLAQSDKPDTKP</sequence>
<evidence type="ECO:0000256" key="7">
    <source>
        <dbReference type="SAM" id="MobiDB-lite"/>
    </source>
</evidence>
<protein>
    <submittedName>
        <fullName evidence="9">Small-conductance mechanosensitive channel</fullName>
    </submittedName>
</protein>
<dbReference type="InterPro" id="IPR049142">
    <property type="entry name" value="MS_channel_1st"/>
</dbReference>
<gene>
    <name evidence="9" type="primary">mscS_1</name>
    <name evidence="9" type="ORF">NCTC10465_00947</name>
</gene>
<dbReference type="Gene3D" id="1.10.287.1260">
    <property type="match status" value="1"/>
</dbReference>
<keyword evidence="3" id="KW-1003">Cell membrane</keyword>
<keyword evidence="5 8" id="KW-1133">Transmembrane helix</keyword>
<dbReference type="InterPro" id="IPR010920">
    <property type="entry name" value="LSM_dom_sf"/>
</dbReference>
<feature type="region of interest" description="Disordered" evidence="7">
    <location>
        <begin position="49"/>
        <end position="71"/>
    </location>
</feature>
<dbReference type="InterPro" id="IPR006685">
    <property type="entry name" value="MscS_channel_2nd"/>
</dbReference>
<dbReference type="InterPro" id="IPR006686">
    <property type="entry name" value="MscS_channel_CS"/>
</dbReference>
<organism evidence="9 10">
    <name type="scientific">Faucicola osloensis</name>
    <name type="common">Moraxella osloensis</name>
    <dbReference type="NCBI Taxonomy" id="34062"/>
    <lineage>
        <taxon>Bacteria</taxon>
        <taxon>Pseudomonadati</taxon>
        <taxon>Pseudomonadota</taxon>
        <taxon>Gammaproteobacteria</taxon>
        <taxon>Moraxellales</taxon>
        <taxon>Moraxellaceae</taxon>
        <taxon>Faucicola</taxon>
    </lineage>
</organism>
<comment type="subcellular location">
    <subcellularLocation>
        <location evidence="1">Cell membrane</location>
        <topology evidence="1">Multi-pass membrane protein</topology>
    </subcellularLocation>
</comment>
<evidence type="ECO:0000256" key="2">
    <source>
        <dbReference type="ARBA" id="ARBA00008017"/>
    </source>
</evidence>
<dbReference type="GeneID" id="35777760"/>